<reference evidence="7 8" key="1">
    <citation type="submission" date="2016-04" db="EMBL/GenBank/DDBJ databases">
        <title>A degradative enzymes factory behind the ericoid mycorrhizal symbiosis.</title>
        <authorList>
            <consortium name="DOE Joint Genome Institute"/>
            <person name="Martino E."/>
            <person name="Morin E."/>
            <person name="Grelet G."/>
            <person name="Kuo A."/>
            <person name="Kohler A."/>
            <person name="Daghino S."/>
            <person name="Barry K."/>
            <person name="Choi C."/>
            <person name="Cichocki N."/>
            <person name="Clum A."/>
            <person name="Copeland A."/>
            <person name="Hainaut M."/>
            <person name="Haridas S."/>
            <person name="Labutti K."/>
            <person name="Lindquist E."/>
            <person name="Lipzen A."/>
            <person name="Khouja H.-R."/>
            <person name="Murat C."/>
            <person name="Ohm R."/>
            <person name="Olson A."/>
            <person name="Spatafora J."/>
            <person name="Veneault-Fourrey C."/>
            <person name="Henrissat B."/>
            <person name="Grigoriev I."/>
            <person name="Martin F."/>
            <person name="Perotto S."/>
        </authorList>
    </citation>
    <scope>NUCLEOTIDE SEQUENCE [LARGE SCALE GENOMIC DNA]</scope>
    <source>
        <strain evidence="7 8">F</strain>
    </source>
</reference>
<dbReference type="SMART" id="SM00066">
    <property type="entry name" value="GAL4"/>
    <property type="match status" value="1"/>
</dbReference>
<dbReference type="Pfam" id="PF00172">
    <property type="entry name" value="Zn_clus"/>
    <property type="match status" value="1"/>
</dbReference>
<feature type="compositionally biased region" description="Polar residues" evidence="4">
    <location>
        <begin position="117"/>
        <end position="140"/>
    </location>
</feature>
<evidence type="ECO:0000256" key="4">
    <source>
        <dbReference type="SAM" id="MobiDB-lite"/>
    </source>
</evidence>
<accession>A0A2J6QUG0</accession>
<dbReference type="InterPro" id="IPR001138">
    <property type="entry name" value="Zn2Cys6_DnaBD"/>
</dbReference>
<dbReference type="GO" id="GO:0005634">
    <property type="term" value="C:nucleus"/>
    <property type="evidence" value="ECO:0007669"/>
    <property type="project" value="UniProtKB-SubCell"/>
</dbReference>
<dbReference type="EMBL" id="KZ613970">
    <property type="protein sequence ID" value="PMD29897.1"/>
    <property type="molecule type" value="Genomic_DNA"/>
</dbReference>
<protein>
    <recommendedName>
        <fullName evidence="6">Zn(2)-C6 fungal-type domain-containing protein</fullName>
    </recommendedName>
</protein>
<proteinExistence type="predicted"/>
<comment type="subcellular location">
    <subcellularLocation>
        <location evidence="1">Nucleus</location>
    </subcellularLocation>
</comment>
<evidence type="ECO:0000256" key="5">
    <source>
        <dbReference type="SAM" id="Phobius"/>
    </source>
</evidence>
<evidence type="ECO:0000313" key="8">
    <source>
        <dbReference type="Proteomes" id="UP000235786"/>
    </source>
</evidence>
<dbReference type="PANTHER" id="PTHR31001:SF40">
    <property type="entry name" value="ZN(II)2CYS6 TRANSCRIPTION FACTOR (EUROFUNG)"/>
    <property type="match status" value="1"/>
</dbReference>
<dbReference type="PROSITE" id="PS00463">
    <property type="entry name" value="ZN2_CY6_FUNGAL_1"/>
    <property type="match status" value="1"/>
</dbReference>
<feature type="transmembrane region" description="Helical" evidence="5">
    <location>
        <begin position="554"/>
        <end position="582"/>
    </location>
</feature>
<keyword evidence="8" id="KW-1185">Reference proteome</keyword>
<evidence type="ECO:0000256" key="1">
    <source>
        <dbReference type="ARBA" id="ARBA00004123"/>
    </source>
</evidence>
<dbReference type="GO" id="GO:0006351">
    <property type="term" value="P:DNA-templated transcription"/>
    <property type="evidence" value="ECO:0007669"/>
    <property type="project" value="InterPro"/>
</dbReference>
<evidence type="ECO:0000259" key="6">
    <source>
        <dbReference type="PROSITE" id="PS50048"/>
    </source>
</evidence>
<dbReference type="OrthoDB" id="2406834at2759"/>
<dbReference type="AlphaFoldDB" id="A0A2J6QUG0"/>
<dbReference type="InterPro" id="IPR036864">
    <property type="entry name" value="Zn2-C6_fun-type_DNA-bd_sf"/>
</dbReference>
<organism evidence="7 8">
    <name type="scientific">Hyaloscypha variabilis (strain UAMH 11265 / GT02V1 / F)</name>
    <name type="common">Meliniomyces variabilis</name>
    <dbReference type="NCBI Taxonomy" id="1149755"/>
    <lineage>
        <taxon>Eukaryota</taxon>
        <taxon>Fungi</taxon>
        <taxon>Dikarya</taxon>
        <taxon>Ascomycota</taxon>
        <taxon>Pezizomycotina</taxon>
        <taxon>Leotiomycetes</taxon>
        <taxon>Helotiales</taxon>
        <taxon>Hyaloscyphaceae</taxon>
        <taxon>Hyaloscypha</taxon>
        <taxon>Hyaloscypha variabilis</taxon>
    </lineage>
</organism>
<evidence type="ECO:0000256" key="2">
    <source>
        <dbReference type="ARBA" id="ARBA00022723"/>
    </source>
</evidence>
<dbReference type="SUPFAM" id="SSF57701">
    <property type="entry name" value="Zn2/Cys6 DNA-binding domain"/>
    <property type="match status" value="1"/>
</dbReference>
<evidence type="ECO:0000313" key="7">
    <source>
        <dbReference type="EMBL" id="PMD29897.1"/>
    </source>
</evidence>
<dbReference type="GO" id="GO:0000981">
    <property type="term" value="F:DNA-binding transcription factor activity, RNA polymerase II-specific"/>
    <property type="evidence" value="ECO:0007669"/>
    <property type="project" value="InterPro"/>
</dbReference>
<feature type="compositionally biased region" description="Low complexity" evidence="4">
    <location>
        <begin position="105"/>
        <end position="116"/>
    </location>
</feature>
<dbReference type="PANTHER" id="PTHR31001">
    <property type="entry name" value="UNCHARACTERIZED TRANSCRIPTIONAL REGULATORY PROTEIN"/>
    <property type="match status" value="1"/>
</dbReference>
<dbReference type="STRING" id="1149755.A0A2J6QUG0"/>
<dbReference type="Gene3D" id="4.10.240.10">
    <property type="entry name" value="Zn(2)-C6 fungal-type DNA-binding domain"/>
    <property type="match status" value="1"/>
</dbReference>
<keyword evidence="5" id="KW-0812">Transmembrane</keyword>
<dbReference type="CDD" id="cd12148">
    <property type="entry name" value="fungal_TF_MHR"/>
    <property type="match status" value="1"/>
</dbReference>
<dbReference type="GO" id="GO:0003677">
    <property type="term" value="F:DNA binding"/>
    <property type="evidence" value="ECO:0007669"/>
    <property type="project" value="InterPro"/>
</dbReference>
<keyword evidence="2" id="KW-0479">Metal-binding</keyword>
<feature type="region of interest" description="Disordered" evidence="4">
    <location>
        <begin position="94"/>
        <end position="148"/>
    </location>
</feature>
<keyword evidence="3" id="KW-0539">Nucleus</keyword>
<dbReference type="PROSITE" id="PS50048">
    <property type="entry name" value="ZN2_CY6_FUNGAL_2"/>
    <property type="match status" value="1"/>
</dbReference>
<name>A0A2J6QUG0_HYAVF</name>
<feature type="domain" description="Zn(2)-C6 fungal-type" evidence="6">
    <location>
        <begin position="28"/>
        <end position="60"/>
    </location>
</feature>
<evidence type="ECO:0000256" key="3">
    <source>
        <dbReference type="ARBA" id="ARBA00023242"/>
    </source>
</evidence>
<keyword evidence="5" id="KW-0472">Membrane</keyword>
<dbReference type="Proteomes" id="UP000235786">
    <property type="component" value="Unassembled WGS sequence"/>
</dbReference>
<sequence>MDHNYVHPRTGLQLSNLRQNISARQPVSCEPCRHRKIRCSRTKPTCETCIRRRCVDRCVYKNLRDGDNQSSAPSSNHELLDRISTLEQLLRKHTGAEIPGRTGNSSIMPSPPIEMSQGSQLSPESLLSDTSNQTCSSDHQSPLSGGVLTSTSSGNVRFDFAPSQWTSVLANTNLSIDTPSLEDQEETDVGFGFPFTHSSAPSSDELLSLLPPMQQCDYLKNQYFTVFSPLFHILHDPTFHSQYTQFVDHPSSTPASWLAILFVLLSLAVTGLEDDDPVLRDLARGPDPFTNIRVLSRRYREAAMKCLANQGVFWGKHNVQSLQALIMLIYAMGHSQDHTWVLLGMTYNVAVALACHIDPSMFNLDEIQCEERRRCWAGLMMLYTIQSAIMGNPDPTFRTSSSVKLPADVNDTDITLTMIQDPMAGPTQMSYLLFKFSLYNLTNQICRETFSSFEPRHSVIQNLDQQICLAQETWDGRYIADSTFEELPTHHAVHLHILHAYAHQLFLLLHRPFFARSILGLEIPNESQIRCIASAEALLDIHRILVTTPEYRPYMWYTNGLGSFHAFHAAAVLAVALLMPIYRPQYRKFRGMLEDTLGRFEKMARRSKICEKGSRILRFLLSAPSPNQSLLSIGQSRREGSSDEREDWLGTDQLKLFTERLQPQQWLGPSNIAWTEWDNLMTHMDGIRA</sequence>
<dbReference type="Pfam" id="PF04082">
    <property type="entry name" value="Fungal_trans"/>
    <property type="match status" value="1"/>
</dbReference>
<dbReference type="GO" id="GO:0008270">
    <property type="term" value="F:zinc ion binding"/>
    <property type="evidence" value="ECO:0007669"/>
    <property type="project" value="InterPro"/>
</dbReference>
<keyword evidence="5" id="KW-1133">Transmembrane helix</keyword>
<dbReference type="InterPro" id="IPR050613">
    <property type="entry name" value="Sec_Metabolite_Reg"/>
</dbReference>
<gene>
    <name evidence="7" type="ORF">L207DRAFT_503387</name>
</gene>
<dbReference type="CDD" id="cd00067">
    <property type="entry name" value="GAL4"/>
    <property type="match status" value="1"/>
</dbReference>
<dbReference type="InterPro" id="IPR007219">
    <property type="entry name" value="XnlR_reg_dom"/>
</dbReference>